<comment type="caution">
    <text evidence="2">The sequence shown here is derived from an EMBL/GenBank/DDBJ whole genome shotgun (WGS) entry which is preliminary data.</text>
</comment>
<evidence type="ECO:0000256" key="1">
    <source>
        <dbReference type="SAM" id="Phobius"/>
    </source>
</evidence>
<feature type="non-terminal residue" evidence="2">
    <location>
        <position position="95"/>
    </location>
</feature>
<reference evidence="2 3" key="1">
    <citation type="submission" date="2017-02" db="EMBL/GenBank/DDBJ databases">
        <title>The new phylogeny of genus Mycobacterium.</title>
        <authorList>
            <person name="Tortoli E."/>
            <person name="Trovato A."/>
            <person name="Cirillo D.M."/>
        </authorList>
    </citation>
    <scope>NUCLEOTIDE SEQUENCE [LARGE SCALE GENOMIC DNA]</scope>
    <source>
        <strain evidence="2 3">CCUG 56329</strain>
    </source>
</reference>
<sequence length="95" mass="9824">LYGGITGKVYGAIPPVALATGAFGILAFIVYVRRGSAGSATQVSKEQWSRLSSGVLLLGLVAILAANPFRVIRQALDWLLGLASFFTRSGEGGVG</sequence>
<protein>
    <submittedName>
        <fullName evidence="2">Uncharacterized protein</fullName>
    </submittedName>
</protein>
<evidence type="ECO:0000313" key="2">
    <source>
        <dbReference type="EMBL" id="ORB75526.1"/>
    </source>
</evidence>
<feature type="non-terminal residue" evidence="2">
    <location>
        <position position="1"/>
    </location>
</feature>
<dbReference type="Proteomes" id="UP000192847">
    <property type="component" value="Unassembled WGS sequence"/>
</dbReference>
<keyword evidence="3" id="KW-1185">Reference proteome</keyword>
<proteinExistence type="predicted"/>
<feature type="transmembrane region" description="Helical" evidence="1">
    <location>
        <begin position="53"/>
        <end position="72"/>
    </location>
</feature>
<feature type="transmembrane region" description="Helical" evidence="1">
    <location>
        <begin position="12"/>
        <end position="32"/>
    </location>
</feature>
<accession>A0ABX3TC19</accession>
<evidence type="ECO:0000313" key="3">
    <source>
        <dbReference type="Proteomes" id="UP000192847"/>
    </source>
</evidence>
<dbReference type="EMBL" id="MVIL01000976">
    <property type="protein sequence ID" value="ORB75526.1"/>
    <property type="molecule type" value="Genomic_DNA"/>
</dbReference>
<keyword evidence="1" id="KW-1133">Transmembrane helix</keyword>
<name>A0ABX3TC19_9MYCO</name>
<organism evidence="2 3">
    <name type="scientific">Mycobacterium timonense</name>
    <dbReference type="NCBI Taxonomy" id="701043"/>
    <lineage>
        <taxon>Bacteria</taxon>
        <taxon>Bacillati</taxon>
        <taxon>Actinomycetota</taxon>
        <taxon>Actinomycetes</taxon>
        <taxon>Mycobacteriales</taxon>
        <taxon>Mycobacteriaceae</taxon>
        <taxon>Mycobacterium</taxon>
        <taxon>Mycobacterium avium complex (MAC)</taxon>
    </lineage>
</organism>
<keyword evidence="1" id="KW-0472">Membrane</keyword>
<keyword evidence="1" id="KW-0812">Transmembrane</keyword>
<gene>
    <name evidence="2" type="ORF">BST46_30690</name>
</gene>